<dbReference type="PANTHER" id="PTHR33429">
    <property type="entry name" value="OS02G0708000 PROTEIN-RELATED"/>
    <property type="match status" value="1"/>
</dbReference>
<reference evidence="3 4" key="1">
    <citation type="journal article" date="2023" name="Hortic Res">
        <title>Pangenome of water caltrop reveals structural variations and asymmetric subgenome divergence after allopolyploidization.</title>
        <authorList>
            <person name="Zhang X."/>
            <person name="Chen Y."/>
            <person name="Wang L."/>
            <person name="Yuan Y."/>
            <person name="Fang M."/>
            <person name="Shi L."/>
            <person name="Lu R."/>
            <person name="Comes H.P."/>
            <person name="Ma Y."/>
            <person name="Chen Y."/>
            <person name="Huang G."/>
            <person name="Zhou Y."/>
            <person name="Zheng Z."/>
            <person name="Qiu Y."/>
        </authorList>
    </citation>
    <scope>NUCLEOTIDE SEQUENCE [LARGE SCALE GENOMIC DNA]</scope>
    <source>
        <strain evidence="3">F231</strain>
    </source>
</reference>
<keyword evidence="2" id="KW-1133">Transmembrane helix</keyword>
<feature type="transmembrane region" description="Helical" evidence="2">
    <location>
        <begin position="38"/>
        <end position="58"/>
    </location>
</feature>
<evidence type="ECO:0000256" key="1">
    <source>
        <dbReference type="SAM" id="MobiDB-lite"/>
    </source>
</evidence>
<gene>
    <name evidence="3" type="ORF">SAY86_008945</name>
</gene>
<evidence type="ECO:0000256" key="2">
    <source>
        <dbReference type="SAM" id="Phobius"/>
    </source>
</evidence>
<evidence type="ECO:0008006" key="5">
    <source>
        <dbReference type="Google" id="ProtNLM"/>
    </source>
</evidence>
<dbReference type="EMBL" id="JAXQNO010000024">
    <property type="protein sequence ID" value="KAK4763177.1"/>
    <property type="molecule type" value="Genomic_DNA"/>
</dbReference>
<accession>A0AAN7KGA2</accession>
<organism evidence="3 4">
    <name type="scientific">Trapa natans</name>
    <name type="common">Water chestnut</name>
    <dbReference type="NCBI Taxonomy" id="22666"/>
    <lineage>
        <taxon>Eukaryota</taxon>
        <taxon>Viridiplantae</taxon>
        <taxon>Streptophyta</taxon>
        <taxon>Embryophyta</taxon>
        <taxon>Tracheophyta</taxon>
        <taxon>Spermatophyta</taxon>
        <taxon>Magnoliopsida</taxon>
        <taxon>eudicotyledons</taxon>
        <taxon>Gunneridae</taxon>
        <taxon>Pentapetalae</taxon>
        <taxon>rosids</taxon>
        <taxon>malvids</taxon>
        <taxon>Myrtales</taxon>
        <taxon>Lythraceae</taxon>
        <taxon>Trapa</taxon>
    </lineage>
</organism>
<evidence type="ECO:0000313" key="3">
    <source>
        <dbReference type="EMBL" id="KAK4763177.1"/>
    </source>
</evidence>
<feature type="region of interest" description="Disordered" evidence="1">
    <location>
        <begin position="69"/>
        <end position="113"/>
    </location>
</feature>
<name>A0AAN7KGA2_TRANT</name>
<keyword evidence="4" id="KW-1185">Reference proteome</keyword>
<feature type="compositionally biased region" description="Polar residues" evidence="1">
    <location>
        <begin position="15"/>
        <end position="25"/>
    </location>
</feature>
<keyword evidence="2" id="KW-0472">Membrane</keyword>
<dbReference type="Proteomes" id="UP001346149">
    <property type="component" value="Unassembled WGS sequence"/>
</dbReference>
<dbReference type="AlphaFoldDB" id="A0AAN7KGA2"/>
<keyword evidence="2" id="KW-0812">Transmembrane</keyword>
<sequence length="113" mass="12531">MSSQLEQPYVPQQPLVASQNTITGQPQPPSHSHWDGSFGVVFIVLGVIFVVSTIACFLERFCVRKLKVHTGPKQPKQARSAIHHSHPTKEQDVEFGFGKETGHESPKMPKQSS</sequence>
<protein>
    <recommendedName>
        <fullName evidence="5">Transmembrane protein</fullName>
    </recommendedName>
</protein>
<comment type="caution">
    <text evidence="3">The sequence shown here is derived from an EMBL/GenBank/DDBJ whole genome shotgun (WGS) entry which is preliminary data.</text>
</comment>
<evidence type="ECO:0000313" key="4">
    <source>
        <dbReference type="Proteomes" id="UP001346149"/>
    </source>
</evidence>
<proteinExistence type="predicted"/>
<dbReference type="PANTHER" id="PTHR33429:SF7">
    <property type="entry name" value="OS02G0708000 PROTEIN"/>
    <property type="match status" value="1"/>
</dbReference>
<feature type="region of interest" description="Disordered" evidence="1">
    <location>
        <begin position="1"/>
        <end position="31"/>
    </location>
</feature>